<name>Q54ID8_DICDI</name>
<organism evidence="3 4">
    <name type="scientific">Dictyostelium discoideum</name>
    <name type="common">Social amoeba</name>
    <dbReference type="NCBI Taxonomy" id="44689"/>
    <lineage>
        <taxon>Eukaryota</taxon>
        <taxon>Amoebozoa</taxon>
        <taxon>Evosea</taxon>
        <taxon>Eumycetozoa</taxon>
        <taxon>Dictyostelia</taxon>
        <taxon>Dictyosteliales</taxon>
        <taxon>Dictyosteliaceae</taxon>
        <taxon>Dictyostelium</taxon>
    </lineage>
</organism>
<dbReference type="Pfam" id="PF22933">
    <property type="entry name" value="ComC_SSD"/>
    <property type="match status" value="1"/>
</dbReference>
<dbReference type="RefSeq" id="XP_636539.2">
    <property type="nucleotide sequence ID" value="XM_631447.2"/>
</dbReference>
<dbReference type="Pfam" id="PF01833">
    <property type="entry name" value="TIG"/>
    <property type="match status" value="1"/>
</dbReference>
<evidence type="ECO:0000313" key="3">
    <source>
        <dbReference type="EMBL" id="EAL63056.2"/>
    </source>
</evidence>
<dbReference type="HOGENOM" id="CLU_003793_0_0_1"/>
<feature type="transmembrane region" description="Helical" evidence="1">
    <location>
        <begin position="964"/>
        <end position="988"/>
    </location>
</feature>
<dbReference type="AlphaFoldDB" id="Q54ID8"/>
<dbReference type="Proteomes" id="UP000002195">
    <property type="component" value="Unassembled WGS sequence"/>
</dbReference>
<dbReference type="InterPro" id="IPR057013">
    <property type="entry name" value="LRR_ComC"/>
</dbReference>
<keyword evidence="1" id="KW-0812">Transmembrane</keyword>
<keyword evidence="1" id="KW-0472">Membrane</keyword>
<dbReference type="Gene3D" id="2.60.40.10">
    <property type="entry name" value="Immunoglobulins"/>
    <property type="match status" value="1"/>
</dbReference>
<dbReference type="KEGG" id="ddi:DDB_G0288869"/>
<dbReference type="OMA" id="CANIYIN"/>
<comment type="caution">
    <text evidence="3">The sequence shown here is derived from an EMBL/GenBank/DDBJ whole genome shotgun (WGS) entry which is preliminary data.</text>
</comment>
<dbReference type="InterPro" id="IPR002909">
    <property type="entry name" value="IPT_dom"/>
</dbReference>
<evidence type="ECO:0000313" key="4">
    <source>
        <dbReference type="Proteomes" id="UP000002195"/>
    </source>
</evidence>
<dbReference type="InterPro" id="IPR014756">
    <property type="entry name" value="Ig_E-set"/>
</dbReference>
<accession>Q54ID8</accession>
<dbReference type="PhylomeDB" id="Q54ID8"/>
<evidence type="ECO:0000259" key="2">
    <source>
        <dbReference type="PROSITE" id="PS00022"/>
    </source>
</evidence>
<dbReference type="InParanoid" id="Q54ID8"/>
<dbReference type="SUPFAM" id="SSF81296">
    <property type="entry name" value="E set domains"/>
    <property type="match status" value="1"/>
</dbReference>
<dbReference type="Pfam" id="PF24141">
    <property type="entry name" value="LRR_ComC"/>
    <property type="match status" value="1"/>
</dbReference>
<dbReference type="InterPro" id="IPR053331">
    <property type="entry name" value="EGF-like_comC"/>
</dbReference>
<dbReference type="VEuPathDB" id="AmoebaDB:DDB_G0288869"/>
<evidence type="ECO:0000256" key="1">
    <source>
        <dbReference type="SAM" id="Phobius"/>
    </source>
</evidence>
<dbReference type="EMBL" id="AAFI02000125">
    <property type="protein sequence ID" value="EAL63056.2"/>
    <property type="molecule type" value="Genomic_DNA"/>
</dbReference>
<proteinExistence type="predicted"/>
<dbReference type="dictyBase" id="DDB_G0288869"/>
<dbReference type="InterPro" id="IPR013783">
    <property type="entry name" value="Ig-like_fold"/>
</dbReference>
<dbReference type="PROSITE" id="PS00022">
    <property type="entry name" value="EGF_1"/>
    <property type="match status" value="1"/>
</dbReference>
<sequence>MIKNCLIYSFIFSLLYYNYFIFGEILNNQDYNCINNIFQKAGISTENDTTLGYYDFCSTNHIECNGNSVTSITLQQNIEPLYYTDFNCFKNPLYNVNFNGSTISPDLFTTSPGFSYRLQFFSCANIYINQPVPLQTKEIYINNLIEELKTNISFSKIKSLNSFIMYMTNPYVPYNYPYFLNDVDFYIPLNQLVIYSLNVPSFTFLNPSQVEITLGKGFDISSLSNFNDVSHFNNSCSISLKVLEGSISSFPFSKANNLLKSVTIQSYIDKPLNLIDLSNLKITSLIMSNVSNLFNINNEIPFTNFPSTIQTFNFLDGKINSIPKNINVEFISFRNNSMSGPIGKLSQFGSNVKNLFISMNKLSGTIDESFCGLHDYDFSNNSFTSVPKCFSCFFPKDPNYGSELKSKFVTNQFDASQPQDCNVVLNLVLENGLLKLFGDFVGLYRYGFNSQPNNVDWVWKNYTYYIGTPKQGTTIPDLISFKYDFYETNFTLFTSSTPPKIKTVESFPASTTFTFNGEYFNYNISETNVKIGNKICNIISTEFSKIVCSVDELFDSSLKDLITTIQVGNLKQQITVTPYIMNTVIQCNDSCDGVCYTSNGTCASIAFYVSSVVPIQENTEGTVQLYGSFGEIHNDLSITIGGSICNKTYIDAGLINCTLKAVGSGIKLLNVTQNGNSWISKSMFSYLPPNTVKNCPNNCFSNLNQGVCNTSLGQCECFQEYSGIDCSLYRGGNHPETTNDVDENTGKSTLSNKETNYEIDIIQLLEVDINDKIVNNYSLENNWKLKNVTNSKTFFFSQKIQNSNCELISIIDQINSDQRLSFAGVDFYIQSGAIKLTISISNYTYSSSLNTLKLQMKTIANQESTNCNTKSTDIDTSGIVTNSTLNYVTIKKNNKVLVGRFINRVLSDGRSTFITSNVVSTSDKESLILQVNLPHCVSECVIDPDFSLLVSPDYIDNCSTKRKWVIPVAVVVSVVGAAFLIGLSIIIYRKNQIAIRIKLSTIRLSKK</sequence>
<dbReference type="PaxDb" id="44689-DDB0238692"/>
<feature type="domain" description="EGF-like" evidence="2">
    <location>
        <begin position="715"/>
        <end position="726"/>
    </location>
</feature>
<dbReference type="GeneID" id="8626824"/>
<protein>
    <submittedName>
        <fullName evidence="3">EGF-like domain-containing protein</fullName>
    </submittedName>
</protein>
<dbReference type="InterPro" id="IPR000742">
    <property type="entry name" value="EGF"/>
</dbReference>
<keyword evidence="4" id="KW-1185">Reference proteome</keyword>
<feature type="transmembrane region" description="Helical" evidence="1">
    <location>
        <begin position="7"/>
        <end position="26"/>
    </location>
</feature>
<dbReference type="InterPro" id="IPR054484">
    <property type="entry name" value="ComC_SSD"/>
</dbReference>
<reference evidence="3 4" key="1">
    <citation type="journal article" date="2005" name="Nature">
        <title>The genome of the social amoeba Dictyostelium discoideum.</title>
        <authorList>
            <consortium name="The Dictyostelium discoideum Sequencing Consortium"/>
            <person name="Eichinger L."/>
            <person name="Pachebat J.A."/>
            <person name="Glockner G."/>
            <person name="Rajandream M.A."/>
            <person name="Sucgang R."/>
            <person name="Berriman M."/>
            <person name="Song J."/>
            <person name="Olsen R."/>
            <person name="Szafranski K."/>
            <person name="Xu Q."/>
            <person name="Tunggal B."/>
            <person name="Kummerfeld S."/>
            <person name="Madera M."/>
            <person name="Konfortov B.A."/>
            <person name="Rivero F."/>
            <person name="Bankier A.T."/>
            <person name="Lehmann R."/>
            <person name="Hamlin N."/>
            <person name="Davies R."/>
            <person name="Gaudet P."/>
            <person name="Fey P."/>
            <person name="Pilcher K."/>
            <person name="Chen G."/>
            <person name="Saunders D."/>
            <person name="Sodergren E."/>
            <person name="Davis P."/>
            <person name="Kerhornou A."/>
            <person name="Nie X."/>
            <person name="Hall N."/>
            <person name="Anjard C."/>
            <person name="Hemphill L."/>
            <person name="Bason N."/>
            <person name="Farbrother P."/>
            <person name="Desany B."/>
            <person name="Just E."/>
            <person name="Morio T."/>
            <person name="Rost R."/>
            <person name="Churcher C."/>
            <person name="Cooper J."/>
            <person name="Haydock S."/>
            <person name="van Driessche N."/>
            <person name="Cronin A."/>
            <person name="Goodhead I."/>
            <person name="Muzny D."/>
            <person name="Mourier T."/>
            <person name="Pain A."/>
            <person name="Lu M."/>
            <person name="Harper D."/>
            <person name="Lindsay R."/>
            <person name="Hauser H."/>
            <person name="James K."/>
            <person name="Quiles M."/>
            <person name="Madan Babu M."/>
            <person name="Saito T."/>
            <person name="Buchrieser C."/>
            <person name="Wardroper A."/>
            <person name="Felder M."/>
            <person name="Thangavelu M."/>
            <person name="Johnson D."/>
            <person name="Knights A."/>
            <person name="Loulseged H."/>
            <person name="Mungall K."/>
            <person name="Oliver K."/>
            <person name="Price C."/>
            <person name="Quail M.A."/>
            <person name="Urushihara H."/>
            <person name="Hernandez J."/>
            <person name="Rabbinowitsch E."/>
            <person name="Steffen D."/>
            <person name="Sanders M."/>
            <person name="Ma J."/>
            <person name="Kohara Y."/>
            <person name="Sharp S."/>
            <person name="Simmonds M."/>
            <person name="Spiegler S."/>
            <person name="Tivey A."/>
            <person name="Sugano S."/>
            <person name="White B."/>
            <person name="Walker D."/>
            <person name="Woodward J."/>
            <person name="Winckler T."/>
            <person name="Tanaka Y."/>
            <person name="Shaulsky G."/>
            <person name="Schleicher M."/>
            <person name="Weinstock G."/>
            <person name="Rosenthal A."/>
            <person name="Cox E.C."/>
            <person name="Chisholm R.L."/>
            <person name="Gibbs R."/>
            <person name="Loomis W.F."/>
            <person name="Platzer M."/>
            <person name="Kay R.R."/>
            <person name="Williams J."/>
            <person name="Dear P.H."/>
            <person name="Noegel A.A."/>
            <person name="Barrell B."/>
            <person name="Kuspa A."/>
        </authorList>
    </citation>
    <scope>NUCLEOTIDE SEQUENCE [LARGE SCALE GENOMIC DNA]</scope>
    <source>
        <strain evidence="3 4">AX4</strain>
    </source>
</reference>
<dbReference type="PANTHER" id="PTHR24032">
    <property type="entry name" value="EGF-LIKE DOMAIN-CONTAINING PROTEIN-RELATED-RELATED"/>
    <property type="match status" value="1"/>
</dbReference>
<keyword evidence="1" id="KW-1133">Transmembrane helix</keyword>
<gene>
    <name evidence="3" type="ORF">DDB_G0288869</name>
</gene>
<dbReference type="PANTHER" id="PTHR24032:SF9">
    <property type="entry name" value="EGF-LIKE DOMAIN-CONTAINING PROTEIN"/>
    <property type="match status" value="1"/>
</dbReference>